<protein>
    <submittedName>
        <fullName evidence="2">Uncharacterized protein</fullName>
    </submittedName>
</protein>
<evidence type="ECO:0000313" key="2">
    <source>
        <dbReference type="EMBL" id="TQM65816.1"/>
    </source>
</evidence>
<gene>
    <name evidence="2" type="ORF">FB466_0629</name>
</gene>
<dbReference type="RefSeq" id="WP_141915749.1">
    <property type="nucleotide sequence ID" value="NZ_BAAAYS010000001.1"/>
</dbReference>
<proteinExistence type="predicted"/>
<keyword evidence="1" id="KW-0732">Signal</keyword>
<evidence type="ECO:0000313" key="3">
    <source>
        <dbReference type="Proteomes" id="UP000318331"/>
    </source>
</evidence>
<name>A0A543I5D0_9MICO</name>
<dbReference type="OrthoDB" id="9949185at2"/>
<organism evidence="2 3">
    <name type="scientific">Klugiella xanthotipulae</name>
    <dbReference type="NCBI Taxonomy" id="244735"/>
    <lineage>
        <taxon>Bacteria</taxon>
        <taxon>Bacillati</taxon>
        <taxon>Actinomycetota</taxon>
        <taxon>Actinomycetes</taxon>
        <taxon>Micrococcales</taxon>
        <taxon>Microbacteriaceae</taxon>
        <taxon>Klugiella</taxon>
    </lineage>
</organism>
<keyword evidence="3" id="KW-1185">Reference proteome</keyword>
<accession>A0A543I5D0</accession>
<comment type="caution">
    <text evidence="2">The sequence shown here is derived from an EMBL/GenBank/DDBJ whole genome shotgun (WGS) entry which is preliminary data.</text>
</comment>
<feature type="signal peptide" evidence="1">
    <location>
        <begin position="1"/>
        <end position="26"/>
    </location>
</feature>
<sequence>MLTVKSSTKISPSVSLAVGLPAVSHAALLCIDPDGSAFTVLGTDLEFQAFLEKATALGFQHLTVEPARFPLCRAGWPDDWTASTPSVPTSLVGGHHD</sequence>
<reference evidence="2 3" key="1">
    <citation type="submission" date="2019-06" db="EMBL/GenBank/DDBJ databases">
        <title>Sequencing the genomes of 1000 actinobacteria strains.</title>
        <authorList>
            <person name="Klenk H.-P."/>
        </authorList>
    </citation>
    <scope>NUCLEOTIDE SEQUENCE [LARGE SCALE GENOMIC DNA]</scope>
    <source>
        <strain evidence="2 3">DSM 18031</strain>
    </source>
</reference>
<dbReference type="Proteomes" id="UP000318331">
    <property type="component" value="Unassembled WGS sequence"/>
</dbReference>
<dbReference type="AlphaFoldDB" id="A0A543I5D0"/>
<feature type="chain" id="PRO_5021698997" evidence="1">
    <location>
        <begin position="27"/>
        <end position="97"/>
    </location>
</feature>
<dbReference type="EMBL" id="VFPN01000001">
    <property type="protein sequence ID" value="TQM65816.1"/>
    <property type="molecule type" value="Genomic_DNA"/>
</dbReference>
<evidence type="ECO:0000256" key="1">
    <source>
        <dbReference type="SAM" id="SignalP"/>
    </source>
</evidence>